<reference evidence="2" key="1">
    <citation type="journal article" date="2014" name="Front. Microbiol.">
        <title>High frequency of phylogenetically diverse reductive dehalogenase-homologous genes in deep subseafloor sedimentary metagenomes.</title>
        <authorList>
            <person name="Kawai M."/>
            <person name="Futagami T."/>
            <person name="Toyoda A."/>
            <person name="Takaki Y."/>
            <person name="Nishi S."/>
            <person name="Hori S."/>
            <person name="Arai W."/>
            <person name="Tsubouchi T."/>
            <person name="Morono Y."/>
            <person name="Uchiyama I."/>
            <person name="Ito T."/>
            <person name="Fujiyama A."/>
            <person name="Inagaki F."/>
            <person name="Takami H."/>
        </authorList>
    </citation>
    <scope>NUCLEOTIDE SEQUENCE</scope>
    <source>
        <strain evidence="2">Expedition CK06-06</strain>
    </source>
</reference>
<sequence length="64" mass="7647">MGKRKNRLTITDVATSIGVVTKTIIRWERSGKVKKAKRDWRGWRVYAQEDLENIRRFYDSLYVS</sequence>
<evidence type="ECO:0000313" key="2">
    <source>
        <dbReference type="EMBL" id="GAG23136.1"/>
    </source>
</evidence>
<accession>X0XDV6</accession>
<dbReference type="InterPro" id="IPR000551">
    <property type="entry name" value="MerR-type_HTH_dom"/>
</dbReference>
<dbReference type="SUPFAM" id="SSF46955">
    <property type="entry name" value="Putative DNA-binding domain"/>
    <property type="match status" value="1"/>
</dbReference>
<dbReference type="Gene3D" id="1.10.1660.10">
    <property type="match status" value="1"/>
</dbReference>
<dbReference type="InterPro" id="IPR009061">
    <property type="entry name" value="DNA-bd_dom_put_sf"/>
</dbReference>
<gene>
    <name evidence="2" type="ORF">S01H1_53306</name>
</gene>
<dbReference type="AlphaFoldDB" id="X0XDV6"/>
<name>X0XDV6_9ZZZZ</name>
<comment type="caution">
    <text evidence="2">The sequence shown here is derived from an EMBL/GenBank/DDBJ whole genome shotgun (WGS) entry which is preliminary data.</text>
</comment>
<protein>
    <recommendedName>
        <fullName evidence="1">HTH merR-type domain-containing protein</fullName>
    </recommendedName>
</protein>
<dbReference type="GO" id="GO:0006355">
    <property type="term" value="P:regulation of DNA-templated transcription"/>
    <property type="evidence" value="ECO:0007669"/>
    <property type="project" value="InterPro"/>
</dbReference>
<dbReference type="EMBL" id="BARS01034517">
    <property type="protein sequence ID" value="GAG23136.1"/>
    <property type="molecule type" value="Genomic_DNA"/>
</dbReference>
<dbReference type="GO" id="GO:0003677">
    <property type="term" value="F:DNA binding"/>
    <property type="evidence" value="ECO:0007669"/>
    <property type="project" value="InterPro"/>
</dbReference>
<proteinExistence type="predicted"/>
<evidence type="ECO:0000259" key="1">
    <source>
        <dbReference type="Pfam" id="PF13411"/>
    </source>
</evidence>
<organism evidence="2">
    <name type="scientific">marine sediment metagenome</name>
    <dbReference type="NCBI Taxonomy" id="412755"/>
    <lineage>
        <taxon>unclassified sequences</taxon>
        <taxon>metagenomes</taxon>
        <taxon>ecological metagenomes</taxon>
    </lineage>
</organism>
<feature type="domain" description="HTH merR-type" evidence="1">
    <location>
        <begin position="9"/>
        <end position="56"/>
    </location>
</feature>
<dbReference type="Pfam" id="PF13411">
    <property type="entry name" value="MerR_1"/>
    <property type="match status" value="1"/>
</dbReference>